<dbReference type="STRING" id="259536.Psyc_0979"/>
<proteinExistence type="predicted"/>
<name>Q4FT26_PSYA2</name>
<dbReference type="KEGG" id="par:Psyc_0979"/>
<reference evidence="1 2" key="1">
    <citation type="journal article" date="2010" name="Appl. Environ. Microbiol.">
        <title>The genome sequence of Psychrobacter arcticus 273-4, a psychroactive Siberian permafrost bacterium, reveals mechanisms for adaptation to low-temperature growth.</title>
        <authorList>
            <person name="Ayala-del-Rio H.L."/>
            <person name="Chain P.S."/>
            <person name="Grzymski J.J."/>
            <person name="Ponder M.A."/>
            <person name="Ivanova N."/>
            <person name="Bergholz P.W."/>
            <person name="Di Bartolo G."/>
            <person name="Hauser L."/>
            <person name="Land M."/>
            <person name="Bakermans C."/>
            <person name="Rodrigues D."/>
            <person name="Klappenbach J."/>
            <person name="Zarka D."/>
            <person name="Larimer F."/>
            <person name="Richardson P."/>
            <person name="Murray A."/>
            <person name="Thomashow M."/>
            <person name="Tiedje J.M."/>
        </authorList>
    </citation>
    <scope>NUCLEOTIDE SEQUENCE [LARGE SCALE GENOMIC DNA]</scope>
    <source>
        <strain evidence="2">DSM 17307 / VKM B-2377 / 273-4</strain>
    </source>
</reference>
<evidence type="ECO:0000313" key="2">
    <source>
        <dbReference type="Proteomes" id="UP000000546"/>
    </source>
</evidence>
<sequence>MDRFIKENDLDWLCLALKDRCSERPHLECISVNAGRAYATDGHRMHAAPCDLDNGVYCRYELQRSLEKNNIPPVETDVVVPDGFKPQLVMIKQAGKAFNPASEITASDFYVQNGFYGQLMPKDGSSRFQRIYVLEALFGLSTKGETILHVHTKDNGENFMYANDSERSFVIMGMKLDKESACE</sequence>
<evidence type="ECO:0000313" key="1">
    <source>
        <dbReference type="EMBL" id="AAZ18832.1"/>
    </source>
</evidence>
<dbReference type="HOGENOM" id="CLU_1474038_0_0_6"/>
<dbReference type="RefSeq" id="WP_011280254.1">
    <property type="nucleotide sequence ID" value="NC_007204.1"/>
</dbReference>
<dbReference type="Proteomes" id="UP000000546">
    <property type="component" value="Chromosome"/>
</dbReference>
<dbReference type="EMBL" id="CP000082">
    <property type="protein sequence ID" value="AAZ18832.1"/>
    <property type="molecule type" value="Genomic_DNA"/>
</dbReference>
<dbReference type="AlphaFoldDB" id="Q4FT26"/>
<keyword evidence="2" id="KW-1185">Reference proteome</keyword>
<organism evidence="1 2">
    <name type="scientific">Psychrobacter arcticus (strain DSM 17307 / VKM B-2377 / 273-4)</name>
    <dbReference type="NCBI Taxonomy" id="259536"/>
    <lineage>
        <taxon>Bacteria</taxon>
        <taxon>Pseudomonadati</taxon>
        <taxon>Pseudomonadota</taxon>
        <taxon>Gammaproteobacteria</taxon>
        <taxon>Moraxellales</taxon>
        <taxon>Moraxellaceae</taxon>
        <taxon>Psychrobacter</taxon>
    </lineage>
</organism>
<accession>Q4FT26</accession>
<protein>
    <submittedName>
        <fullName evidence="1">Uncharacterized protein</fullName>
    </submittedName>
</protein>
<gene>
    <name evidence="1" type="ordered locus">Psyc_0979</name>
</gene>
<dbReference type="OrthoDB" id="9822322at2"/>